<reference evidence="2" key="2">
    <citation type="journal article" date="2015" name="Fish Shellfish Immunol.">
        <title>Early steps in the European eel (Anguilla anguilla)-Vibrio vulnificus interaction in the gills: Role of the RtxA13 toxin.</title>
        <authorList>
            <person name="Callol A."/>
            <person name="Pajuelo D."/>
            <person name="Ebbesson L."/>
            <person name="Teles M."/>
            <person name="MacKenzie S."/>
            <person name="Amaro C."/>
        </authorList>
    </citation>
    <scope>NUCLEOTIDE SEQUENCE</scope>
</reference>
<organism evidence="2">
    <name type="scientific">Anguilla anguilla</name>
    <name type="common">European freshwater eel</name>
    <name type="synonym">Muraena anguilla</name>
    <dbReference type="NCBI Taxonomy" id="7936"/>
    <lineage>
        <taxon>Eukaryota</taxon>
        <taxon>Metazoa</taxon>
        <taxon>Chordata</taxon>
        <taxon>Craniata</taxon>
        <taxon>Vertebrata</taxon>
        <taxon>Euteleostomi</taxon>
        <taxon>Actinopterygii</taxon>
        <taxon>Neopterygii</taxon>
        <taxon>Teleostei</taxon>
        <taxon>Anguilliformes</taxon>
        <taxon>Anguillidae</taxon>
        <taxon>Anguilla</taxon>
    </lineage>
</organism>
<feature type="transmembrane region" description="Helical" evidence="1">
    <location>
        <begin position="57"/>
        <end position="76"/>
    </location>
</feature>
<keyword evidence="1" id="KW-0472">Membrane</keyword>
<accession>A0A0E9WC87</accession>
<sequence length="108" mass="12495">MLITMIPFQTLRVKGHSSYAETASREESTSLASTDRRQIVKQIQHCITRAIFKKVPVNIIVLGQELLLIKILLFWLGSKSRMTYLLNTIDWYGIWQDYLFAVSPGTQY</sequence>
<keyword evidence="1" id="KW-1133">Transmembrane helix</keyword>
<protein>
    <submittedName>
        <fullName evidence="2">Uncharacterized protein</fullName>
    </submittedName>
</protein>
<dbReference type="EMBL" id="GBXM01021387">
    <property type="protein sequence ID" value="JAH87190.1"/>
    <property type="molecule type" value="Transcribed_RNA"/>
</dbReference>
<keyword evidence="1" id="KW-0812">Transmembrane</keyword>
<evidence type="ECO:0000313" key="2">
    <source>
        <dbReference type="EMBL" id="JAH87190.1"/>
    </source>
</evidence>
<proteinExistence type="predicted"/>
<reference evidence="2" key="1">
    <citation type="submission" date="2014-11" db="EMBL/GenBank/DDBJ databases">
        <authorList>
            <person name="Amaro Gonzalez C."/>
        </authorList>
    </citation>
    <scope>NUCLEOTIDE SEQUENCE</scope>
</reference>
<dbReference type="AlphaFoldDB" id="A0A0E9WC87"/>
<name>A0A0E9WC87_ANGAN</name>
<evidence type="ECO:0000256" key="1">
    <source>
        <dbReference type="SAM" id="Phobius"/>
    </source>
</evidence>